<gene>
    <name evidence="1" type="ORF">BDN72DRAFT_806316</name>
</gene>
<protein>
    <submittedName>
        <fullName evidence="1">Uncharacterized protein</fullName>
    </submittedName>
</protein>
<dbReference type="EMBL" id="ML209166">
    <property type="protein sequence ID" value="TFK58861.1"/>
    <property type="molecule type" value="Genomic_DNA"/>
</dbReference>
<dbReference type="Proteomes" id="UP000308600">
    <property type="component" value="Unassembled WGS sequence"/>
</dbReference>
<reference evidence="1 2" key="1">
    <citation type="journal article" date="2019" name="Nat. Ecol. Evol.">
        <title>Megaphylogeny resolves global patterns of mushroom evolution.</title>
        <authorList>
            <person name="Varga T."/>
            <person name="Krizsan K."/>
            <person name="Foldi C."/>
            <person name="Dima B."/>
            <person name="Sanchez-Garcia M."/>
            <person name="Sanchez-Ramirez S."/>
            <person name="Szollosi G.J."/>
            <person name="Szarkandi J.G."/>
            <person name="Papp V."/>
            <person name="Albert L."/>
            <person name="Andreopoulos W."/>
            <person name="Angelini C."/>
            <person name="Antonin V."/>
            <person name="Barry K.W."/>
            <person name="Bougher N.L."/>
            <person name="Buchanan P."/>
            <person name="Buyck B."/>
            <person name="Bense V."/>
            <person name="Catcheside P."/>
            <person name="Chovatia M."/>
            <person name="Cooper J."/>
            <person name="Damon W."/>
            <person name="Desjardin D."/>
            <person name="Finy P."/>
            <person name="Geml J."/>
            <person name="Haridas S."/>
            <person name="Hughes K."/>
            <person name="Justo A."/>
            <person name="Karasinski D."/>
            <person name="Kautmanova I."/>
            <person name="Kiss B."/>
            <person name="Kocsube S."/>
            <person name="Kotiranta H."/>
            <person name="LaButti K.M."/>
            <person name="Lechner B.E."/>
            <person name="Liimatainen K."/>
            <person name="Lipzen A."/>
            <person name="Lukacs Z."/>
            <person name="Mihaltcheva S."/>
            <person name="Morgado L.N."/>
            <person name="Niskanen T."/>
            <person name="Noordeloos M.E."/>
            <person name="Ohm R.A."/>
            <person name="Ortiz-Santana B."/>
            <person name="Ovrebo C."/>
            <person name="Racz N."/>
            <person name="Riley R."/>
            <person name="Savchenko A."/>
            <person name="Shiryaev A."/>
            <person name="Soop K."/>
            <person name="Spirin V."/>
            <person name="Szebenyi C."/>
            <person name="Tomsovsky M."/>
            <person name="Tulloss R.E."/>
            <person name="Uehling J."/>
            <person name="Grigoriev I.V."/>
            <person name="Vagvolgyi C."/>
            <person name="Papp T."/>
            <person name="Martin F.M."/>
            <person name="Miettinen O."/>
            <person name="Hibbett D.S."/>
            <person name="Nagy L.G."/>
        </authorList>
    </citation>
    <scope>NUCLEOTIDE SEQUENCE [LARGE SCALE GENOMIC DNA]</scope>
    <source>
        <strain evidence="1 2">NL-1719</strain>
    </source>
</reference>
<name>A0ACD2ZZN9_9AGAR</name>
<evidence type="ECO:0000313" key="2">
    <source>
        <dbReference type="Proteomes" id="UP000308600"/>
    </source>
</evidence>
<keyword evidence="2" id="KW-1185">Reference proteome</keyword>
<evidence type="ECO:0000313" key="1">
    <source>
        <dbReference type="EMBL" id="TFK58861.1"/>
    </source>
</evidence>
<sequence length="995" mass="111932">MSSPVVGTQAERAAHRIRKGQKQRMRTNAMKAEQTAQEAAKQQKEDWIDVLDYMNTCNVRLGDLLKFVSDPVNGEKQRRWDDIFLEKDQLEDVLDLWAHKSPKTVRQRVCDWAVKYVASLVSKEARRITRRKDIQTAHCVVNQDLIMGFNILDFFATFNKVDSAPVSLQILSALATSPYASTHSEARKTRTKLVITSTLLTCLGEYSRRNNLVKRIIGLYLYATGSQRQVITVLSSLGLSESYSNLVTPNIRQSYRITAPQPDGSKQPTDLPPDPYRYTGTIRQLAVSMQQKAQELAATFVYGSVYDNINIQVQVPEQTVLNHASQENGTCATIFPLFKANLDDMKTSDFQKAFFEAPPLRLDHIIHSKEEAATFRQNLIFTMLRTIINFGGEGFHRFEGELNQRQPASKAKIEVHKTELYPLPTWNIDESTIIGNAEVDKAIITALGLDKVPNFWEHVRFQGGDQLSIARLRALEIIRAGQEEGYDAFFWGAWMPGLFHAKMADILGLLLIHWGKPNAGTRNPGSLAFHNTCLDRLPITITSPPNFRICRDLIFVSLYARILHCLLRVSGFATLEEYTDKVKSWSMLYNHVEKLYDQFLNISTVDDLRWKRKEEVRSQESDSDHDSADEGEDGPPKPPLTQGDMVYEGAVLFLRDALISREFTEAIKAGDSGRVYLVLKKMCLSFRGSGRVKYAHELLHLIHHLEYVWPKPIREIVLNNWLLNPTGKPNSFVEIDLVQEHLNYWIKVFYKAHGSTASWDWLELVSPCVNALRHLASGLNDILGAQQGTRHAPPDLSNDIRVLMESLNEHGVYEIKLGRVLDKDDLPTKNIAAEGAQALFDTNKSPLNEYNEAFARLQRRRKITPISQTRTTAPTPATASACLPPHHSSTPSPNPDQSGNSCEDESEPLDADDVLEADPADLELESDLDEANLEIPEVELTLELQSAADVALDMDLVDIPDDFNLDEGDSSETESEGGGAETSDVDSEAGELEYD</sequence>
<accession>A0ACD2ZZN9</accession>
<proteinExistence type="predicted"/>
<organism evidence="1 2">
    <name type="scientific">Pluteus cervinus</name>
    <dbReference type="NCBI Taxonomy" id="181527"/>
    <lineage>
        <taxon>Eukaryota</taxon>
        <taxon>Fungi</taxon>
        <taxon>Dikarya</taxon>
        <taxon>Basidiomycota</taxon>
        <taxon>Agaricomycotina</taxon>
        <taxon>Agaricomycetes</taxon>
        <taxon>Agaricomycetidae</taxon>
        <taxon>Agaricales</taxon>
        <taxon>Pluteineae</taxon>
        <taxon>Pluteaceae</taxon>
        <taxon>Pluteus</taxon>
    </lineage>
</organism>